<protein>
    <submittedName>
        <fullName evidence="1">Uncharacterized protein</fullName>
    </submittedName>
</protein>
<keyword evidence="2" id="KW-1185">Reference proteome</keyword>
<dbReference type="Proteomes" id="UP000055048">
    <property type="component" value="Unassembled WGS sequence"/>
</dbReference>
<evidence type="ECO:0000313" key="2">
    <source>
        <dbReference type="Proteomes" id="UP000055048"/>
    </source>
</evidence>
<gene>
    <name evidence="1" type="ORF">T05_4143</name>
</gene>
<reference evidence="1 2" key="1">
    <citation type="submission" date="2015-01" db="EMBL/GenBank/DDBJ databases">
        <title>Evolution of Trichinella species and genotypes.</title>
        <authorList>
            <person name="Korhonen P.K."/>
            <person name="Edoardo P."/>
            <person name="Giuseppe L.R."/>
            <person name="Gasser R.B."/>
        </authorList>
    </citation>
    <scope>NUCLEOTIDE SEQUENCE [LARGE SCALE GENOMIC DNA]</scope>
    <source>
        <strain evidence="1">ISS417</strain>
    </source>
</reference>
<accession>A0A0V0UAH6</accession>
<organism evidence="1 2">
    <name type="scientific">Trichinella murrelli</name>
    <dbReference type="NCBI Taxonomy" id="144512"/>
    <lineage>
        <taxon>Eukaryota</taxon>
        <taxon>Metazoa</taxon>
        <taxon>Ecdysozoa</taxon>
        <taxon>Nematoda</taxon>
        <taxon>Enoplea</taxon>
        <taxon>Dorylaimia</taxon>
        <taxon>Trichinellida</taxon>
        <taxon>Trichinellidae</taxon>
        <taxon>Trichinella</taxon>
    </lineage>
</organism>
<dbReference type="EMBL" id="JYDJ01000039">
    <property type="protein sequence ID" value="KRX47715.1"/>
    <property type="molecule type" value="Genomic_DNA"/>
</dbReference>
<sequence>MFSKVVVRTVGGFCTLAMLKFFLANRLVGSQEDGRDKTTAREIDDYSNDKLGAGGPGGWLARTVNEWLAHSGCYDFGSIDLAMVIWRSRPSGGFFWYFIDPQLALGHSDLADGVRVLFSSYPRLLAASPYLGHTD</sequence>
<dbReference type="AlphaFoldDB" id="A0A0V0UAH6"/>
<name>A0A0V0UAH6_9BILA</name>
<evidence type="ECO:0000313" key="1">
    <source>
        <dbReference type="EMBL" id="KRX47715.1"/>
    </source>
</evidence>
<comment type="caution">
    <text evidence="1">The sequence shown here is derived from an EMBL/GenBank/DDBJ whole genome shotgun (WGS) entry which is preliminary data.</text>
</comment>
<proteinExistence type="predicted"/>